<protein>
    <submittedName>
        <fullName evidence="1">Uncharacterized protein</fullName>
    </submittedName>
</protein>
<reference evidence="1 2" key="1">
    <citation type="submission" date="2020-10" db="EMBL/GenBank/DDBJ databases">
        <title>Phylogeny of dyella-like bacteria.</title>
        <authorList>
            <person name="Fu J."/>
        </authorList>
    </citation>
    <scope>NUCLEOTIDE SEQUENCE [LARGE SCALE GENOMIC DNA]</scope>
    <source>
        <strain evidence="1 2">DHG40</strain>
    </source>
</reference>
<accession>A0ABW8ILM9</accession>
<evidence type="ECO:0000313" key="2">
    <source>
        <dbReference type="Proteomes" id="UP001620409"/>
    </source>
</evidence>
<dbReference type="Proteomes" id="UP001620409">
    <property type="component" value="Unassembled WGS sequence"/>
</dbReference>
<gene>
    <name evidence="1" type="ORF">ISP18_16120</name>
</gene>
<name>A0ABW8ILM9_9GAMM</name>
<dbReference type="EMBL" id="JADIKI010000023">
    <property type="protein sequence ID" value="MFK2856131.1"/>
    <property type="molecule type" value="Genomic_DNA"/>
</dbReference>
<comment type="caution">
    <text evidence="1">The sequence shown here is derived from an EMBL/GenBank/DDBJ whole genome shotgun (WGS) entry which is preliminary data.</text>
</comment>
<organism evidence="1 2">
    <name type="scientific">Dyella humi</name>
    <dbReference type="NCBI Taxonomy" id="1770547"/>
    <lineage>
        <taxon>Bacteria</taxon>
        <taxon>Pseudomonadati</taxon>
        <taxon>Pseudomonadota</taxon>
        <taxon>Gammaproteobacteria</taxon>
        <taxon>Lysobacterales</taxon>
        <taxon>Rhodanobacteraceae</taxon>
        <taxon>Dyella</taxon>
    </lineage>
</organism>
<sequence length="92" mass="10317">MAMASIINVRFEEVASCLPANYRRLQRNRLFGMFDAHIVGADRLVNVMRRYEPCFKPRSVVLLSAQHAIREVECVDSIAALLATLGHSLESA</sequence>
<evidence type="ECO:0000313" key="1">
    <source>
        <dbReference type="EMBL" id="MFK2856131.1"/>
    </source>
</evidence>
<proteinExistence type="predicted"/>
<keyword evidence="2" id="KW-1185">Reference proteome</keyword>
<dbReference type="RefSeq" id="WP_380014281.1">
    <property type="nucleotide sequence ID" value="NZ_JADIKI010000023.1"/>
</dbReference>